<dbReference type="InterPro" id="IPR001471">
    <property type="entry name" value="AP2/ERF_dom"/>
</dbReference>
<dbReference type="Gene3D" id="3.30.730.10">
    <property type="entry name" value="AP2/ERF domain"/>
    <property type="match status" value="1"/>
</dbReference>
<evidence type="ECO:0000256" key="8">
    <source>
        <dbReference type="ARBA" id="ARBA00024343"/>
    </source>
</evidence>
<accession>A0A1D1XSQ0</accession>
<protein>
    <submittedName>
        <fullName evidence="11">Ethylene-responsive transcription factor ERF053</fullName>
    </submittedName>
</protein>
<evidence type="ECO:0000256" key="3">
    <source>
        <dbReference type="ARBA" id="ARBA00023015"/>
    </source>
</evidence>
<dbReference type="PRINTS" id="PR00367">
    <property type="entry name" value="ETHRSPELEMNT"/>
</dbReference>
<comment type="similarity">
    <text evidence="8">Belongs to the AP2/ERF transcription factor family. ERF subfamily.</text>
</comment>
<evidence type="ECO:0000256" key="4">
    <source>
        <dbReference type="ARBA" id="ARBA00023125"/>
    </source>
</evidence>
<dbReference type="InterPro" id="IPR051758">
    <property type="entry name" value="ERF/AP2-like"/>
</dbReference>
<keyword evidence="5" id="KW-0010">Activator</keyword>
<keyword evidence="7" id="KW-0539">Nucleus</keyword>
<name>A0A1D1XSQ0_9ARAE</name>
<dbReference type="PROSITE" id="PS51032">
    <property type="entry name" value="AP2_ERF"/>
    <property type="match status" value="1"/>
</dbReference>
<feature type="compositionally biased region" description="Low complexity" evidence="9">
    <location>
        <begin position="88"/>
        <end position="104"/>
    </location>
</feature>
<dbReference type="InterPro" id="IPR016177">
    <property type="entry name" value="DNA-bd_dom_sf"/>
</dbReference>
<dbReference type="CDD" id="cd00018">
    <property type="entry name" value="AP2"/>
    <property type="match status" value="1"/>
</dbReference>
<dbReference type="PANTHER" id="PTHR31657">
    <property type="entry name" value="ETHYLENE-RESPONSIVE TRANSCRIPTION FACTOR ERF061"/>
    <property type="match status" value="1"/>
</dbReference>
<evidence type="ECO:0000256" key="6">
    <source>
        <dbReference type="ARBA" id="ARBA00023163"/>
    </source>
</evidence>
<dbReference type="AlphaFoldDB" id="A0A1D1XSQ0"/>
<proteinExistence type="inferred from homology"/>
<dbReference type="SUPFAM" id="SSF54171">
    <property type="entry name" value="DNA-binding domain"/>
    <property type="match status" value="1"/>
</dbReference>
<organism evidence="11">
    <name type="scientific">Anthurium amnicola</name>
    <dbReference type="NCBI Taxonomy" id="1678845"/>
    <lineage>
        <taxon>Eukaryota</taxon>
        <taxon>Viridiplantae</taxon>
        <taxon>Streptophyta</taxon>
        <taxon>Embryophyta</taxon>
        <taxon>Tracheophyta</taxon>
        <taxon>Spermatophyta</taxon>
        <taxon>Magnoliopsida</taxon>
        <taxon>Liliopsida</taxon>
        <taxon>Araceae</taxon>
        <taxon>Pothoideae</taxon>
        <taxon>Potheae</taxon>
        <taxon>Anthurium</taxon>
    </lineage>
</organism>
<keyword evidence="4" id="KW-0238">DNA-binding</keyword>
<dbReference type="EMBL" id="GDJX01022528">
    <property type="protein sequence ID" value="JAT45408.1"/>
    <property type="molecule type" value="Transcribed_RNA"/>
</dbReference>
<dbReference type="GO" id="GO:0009873">
    <property type="term" value="P:ethylene-activated signaling pathway"/>
    <property type="evidence" value="ECO:0007669"/>
    <property type="project" value="UniProtKB-KW"/>
</dbReference>
<dbReference type="FunFam" id="3.30.730.10:FF:000001">
    <property type="entry name" value="Ethylene-responsive transcription factor 2"/>
    <property type="match status" value="1"/>
</dbReference>
<feature type="compositionally biased region" description="Low complexity" evidence="9">
    <location>
        <begin position="355"/>
        <end position="367"/>
    </location>
</feature>
<dbReference type="GO" id="GO:0003700">
    <property type="term" value="F:DNA-binding transcription factor activity"/>
    <property type="evidence" value="ECO:0007669"/>
    <property type="project" value="InterPro"/>
</dbReference>
<feature type="region of interest" description="Disordered" evidence="9">
    <location>
        <begin position="432"/>
        <end position="479"/>
    </location>
</feature>
<keyword evidence="2" id="KW-0936">Ethylene signaling pathway</keyword>
<evidence type="ECO:0000256" key="2">
    <source>
        <dbReference type="ARBA" id="ARBA00022745"/>
    </source>
</evidence>
<feature type="domain" description="AP2/ERF" evidence="10">
    <location>
        <begin position="241"/>
        <end position="298"/>
    </location>
</feature>
<dbReference type="GO" id="GO:0000976">
    <property type="term" value="F:transcription cis-regulatory region binding"/>
    <property type="evidence" value="ECO:0007669"/>
    <property type="project" value="UniProtKB-ARBA"/>
</dbReference>
<evidence type="ECO:0000313" key="11">
    <source>
        <dbReference type="EMBL" id="JAT45408.1"/>
    </source>
</evidence>
<dbReference type="GO" id="GO:0005634">
    <property type="term" value="C:nucleus"/>
    <property type="evidence" value="ECO:0007669"/>
    <property type="project" value="UniProtKB-SubCell"/>
</dbReference>
<comment type="subcellular location">
    <subcellularLocation>
        <location evidence="1">Nucleus</location>
    </subcellularLocation>
</comment>
<evidence type="ECO:0000256" key="9">
    <source>
        <dbReference type="SAM" id="MobiDB-lite"/>
    </source>
</evidence>
<dbReference type="PANTHER" id="PTHR31657:SF19">
    <property type="entry name" value="ETHYLENE-RESPONSIVE TRANSCRIPTION FACTOR ERF053"/>
    <property type="match status" value="1"/>
</dbReference>
<keyword evidence="6" id="KW-0804">Transcription</keyword>
<evidence type="ECO:0000259" key="10">
    <source>
        <dbReference type="PROSITE" id="PS51032"/>
    </source>
</evidence>
<gene>
    <name evidence="11" type="primary">ERF053</name>
    <name evidence="11" type="ORF">g.85819</name>
</gene>
<evidence type="ECO:0000256" key="5">
    <source>
        <dbReference type="ARBA" id="ARBA00023159"/>
    </source>
</evidence>
<reference evidence="11" key="1">
    <citation type="submission" date="2015-07" db="EMBL/GenBank/DDBJ databases">
        <title>Transcriptome Assembly of Anthurium amnicola.</title>
        <authorList>
            <person name="Suzuki J."/>
        </authorList>
    </citation>
    <scope>NUCLEOTIDE SEQUENCE</scope>
</reference>
<feature type="compositionally biased region" description="Low complexity" evidence="9">
    <location>
        <begin position="460"/>
        <end position="479"/>
    </location>
</feature>
<dbReference type="InterPro" id="IPR036955">
    <property type="entry name" value="AP2/ERF_dom_sf"/>
</dbReference>
<evidence type="ECO:0000256" key="7">
    <source>
        <dbReference type="ARBA" id="ARBA00023242"/>
    </source>
</evidence>
<dbReference type="SMART" id="SM00380">
    <property type="entry name" value="AP2"/>
    <property type="match status" value="1"/>
</dbReference>
<dbReference type="Pfam" id="PF00847">
    <property type="entry name" value="AP2"/>
    <property type="match status" value="1"/>
</dbReference>
<keyword evidence="3" id="KW-0805">Transcription regulation</keyword>
<sequence>MEGAPREGGRSMQQGRSGKAVARLGTATAGGSGGSRRSHKGKGLAGLKLEPGLPGEPPQQHRPPIFEEATSASPRPLKKIRSPERPHSSTSSPQSCPATPAAASSASPSRLLFPFACEGSSHLTTPAALPLFPPQHHQQQMISFAYNHPYQQVVTAAGGGPPFLISEGAAEAVPVAHHHQQQLQQQQQRYQEQLLRYWSEALNLSPRGHMMMRNRLAGHDGGRRVPPSSLFRPPPVTPTKLYRGVRQRHWGKWVAEIRLPRNRTRLWLGTFDTAEDAALAYDREAFKLRGENARLNFPNLFLGKKSSDHAGASSSSAIPPTAEAAQALLQQPPPPPVLDDDMGGGDTYQHSQRPASADDAVDMAAAAVESNEEVTAQPHPSPGAAAAGAQLVWGDMMHDVAWMNEWGPGSSVWDDIEEANSLLLQSHLPPMSVASSEIDQPATETTTTKMEEETSQPDVTTSTSSASISLPSIFTWRDP</sequence>
<evidence type="ECO:0000256" key="1">
    <source>
        <dbReference type="ARBA" id="ARBA00004123"/>
    </source>
</evidence>
<feature type="region of interest" description="Disordered" evidence="9">
    <location>
        <begin position="1"/>
        <end position="104"/>
    </location>
</feature>
<feature type="region of interest" description="Disordered" evidence="9">
    <location>
        <begin position="330"/>
        <end position="385"/>
    </location>
</feature>